<evidence type="ECO:0000313" key="3">
    <source>
        <dbReference type="Proteomes" id="UP001597216"/>
    </source>
</evidence>
<organism evidence="2 3">
    <name type="scientific">Phenylobacterium conjunctum</name>
    <dbReference type="NCBI Taxonomy" id="1298959"/>
    <lineage>
        <taxon>Bacteria</taxon>
        <taxon>Pseudomonadati</taxon>
        <taxon>Pseudomonadota</taxon>
        <taxon>Alphaproteobacteria</taxon>
        <taxon>Caulobacterales</taxon>
        <taxon>Caulobacteraceae</taxon>
        <taxon>Phenylobacterium</taxon>
    </lineage>
</organism>
<gene>
    <name evidence="2" type="ORF">ACFQ27_03425</name>
</gene>
<dbReference type="Pfam" id="PF13521">
    <property type="entry name" value="AAA_28"/>
    <property type="match status" value="1"/>
</dbReference>
<dbReference type="InterPro" id="IPR027417">
    <property type="entry name" value="P-loop_NTPase"/>
</dbReference>
<dbReference type="InterPro" id="IPR038727">
    <property type="entry name" value="NadR/Ttd14_AAA_dom"/>
</dbReference>
<sequence>MQKPNFFLFTGAPGVGKTTLIAALRAAGELCVDETHRAVIREHAARGVDIRADQGAYRELCGRIDLAKYDAHLGEARPVFFDRGLPDSLAGDGLDPPWLAQAARSRRYNTCVLTPPPWAEIYVQDAERTQDFDEAARVHARIRRNLTRLGYRPIDLPKGTVAERVAFVLDLALR</sequence>
<dbReference type="Proteomes" id="UP001597216">
    <property type="component" value="Unassembled WGS sequence"/>
</dbReference>
<keyword evidence="3" id="KW-1185">Reference proteome</keyword>
<evidence type="ECO:0000313" key="2">
    <source>
        <dbReference type="EMBL" id="MFD1189618.1"/>
    </source>
</evidence>
<proteinExistence type="predicted"/>
<name>A0ABW3SY74_9CAUL</name>
<evidence type="ECO:0000259" key="1">
    <source>
        <dbReference type="Pfam" id="PF13521"/>
    </source>
</evidence>
<reference evidence="3" key="1">
    <citation type="journal article" date="2019" name="Int. J. Syst. Evol. Microbiol.">
        <title>The Global Catalogue of Microorganisms (GCM) 10K type strain sequencing project: providing services to taxonomists for standard genome sequencing and annotation.</title>
        <authorList>
            <consortium name="The Broad Institute Genomics Platform"/>
            <consortium name="The Broad Institute Genome Sequencing Center for Infectious Disease"/>
            <person name="Wu L."/>
            <person name="Ma J."/>
        </authorList>
    </citation>
    <scope>NUCLEOTIDE SEQUENCE [LARGE SCALE GENOMIC DNA]</scope>
    <source>
        <strain evidence="3">CCUG 55074</strain>
    </source>
</reference>
<dbReference type="EMBL" id="JBHTLQ010000005">
    <property type="protein sequence ID" value="MFD1189618.1"/>
    <property type="molecule type" value="Genomic_DNA"/>
</dbReference>
<dbReference type="RefSeq" id="WP_377352501.1">
    <property type="nucleotide sequence ID" value="NZ_JBHTLQ010000005.1"/>
</dbReference>
<dbReference type="SUPFAM" id="SSF52540">
    <property type="entry name" value="P-loop containing nucleoside triphosphate hydrolases"/>
    <property type="match status" value="1"/>
</dbReference>
<protein>
    <submittedName>
        <fullName evidence="2">AAA family ATPase</fullName>
    </submittedName>
</protein>
<feature type="domain" description="NadR/Ttd14 AAA" evidence="1">
    <location>
        <begin position="7"/>
        <end position="164"/>
    </location>
</feature>
<dbReference type="Gene3D" id="3.40.50.300">
    <property type="entry name" value="P-loop containing nucleotide triphosphate hydrolases"/>
    <property type="match status" value="1"/>
</dbReference>
<comment type="caution">
    <text evidence="2">The sequence shown here is derived from an EMBL/GenBank/DDBJ whole genome shotgun (WGS) entry which is preliminary data.</text>
</comment>
<accession>A0ABW3SY74</accession>